<feature type="domain" description="Transglycosylase SLT" evidence="2">
    <location>
        <begin position="118"/>
        <end position="212"/>
    </location>
</feature>
<dbReference type="AlphaFoldDB" id="A0A1G6QRZ8"/>
<name>A0A1G6QRZ8_9BACT</name>
<organism evidence="3 4">
    <name type="scientific">Algoriphagus faecimaris</name>
    <dbReference type="NCBI Taxonomy" id="686796"/>
    <lineage>
        <taxon>Bacteria</taxon>
        <taxon>Pseudomonadati</taxon>
        <taxon>Bacteroidota</taxon>
        <taxon>Cytophagia</taxon>
        <taxon>Cytophagales</taxon>
        <taxon>Cyclobacteriaceae</taxon>
        <taxon>Algoriphagus</taxon>
    </lineage>
</organism>
<dbReference type="InterPro" id="IPR008258">
    <property type="entry name" value="Transglycosylase_SLT_dom_1"/>
</dbReference>
<evidence type="ECO:0000313" key="3">
    <source>
        <dbReference type="EMBL" id="SDC95063.1"/>
    </source>
</evidence>
<proteinExistence type="inferred from homology"/>
<dbReference type="Gene3D" id="1.10.530.10">
    <property type="match status" value="1"/>
</dbReference>
<keyword evidence="4" id="KW-1185">Reference proteome</keyword>
<dbReference type="Proteomes" id="UP000199060">
    <property type="component" value="Unassembled WGS sequence"/>
</dbReference>
<evidence type="ECO:0000313" key="4">
    <source>
        <dbReference type="Proteomes" id="UP000199060"/>
    </source>
</evidence>
<dbReference type="OrthoDB" id="9815002at2"/>
<evidence type="ECO:0000256" key="1">
    <source>
        <dbReference type="ARBA" id="ARBA00007734"/>
    </source>
</evidence>
<dbReference type="SUPFAM" id="SSF53955">
    <property type="entry name" value="Lysozyme-like"/>
    <property type="match status" value="1"/>
</dbReference>
<dbReference type="InterPro" id="IPR023346">
    <property type="entry name" value="Lysozyme-like_dom_sf"/>
</dbReference>
<comment type="similarity">
    <text evidence="1">Belongs to the transglycosylase Slt family.</text>
</comment>
<dbReference type="RefSeq" id="WP_087938656.1">
    <property type="nucleotide sequence ID" value="NZ_FNAC01000010.1"/>
</dbReference>
<dbReference type="CDD" id="cd16894">
    <property type="entry name" value="MltD-like"/>
    <property type="match status" value="1"/>
</dbReference>
<accession>A0A1G6QRZ8</accession>
<sequence length="311" mass="36008">MNRIHLFVLYGLSLLALVLSLLLWKSQMVSNPELANVSSVPAGQWTNGVDSVRIFPIPRELEFAGEPVPLGDREIFERLEREIYVNAYWQSNMILLMKRSGKYLEEMSKILEANAIPDDFKYLAIAESALTNASSPAGAKGFWQFMPATAKEYGLEVSNDVDERYHWQKSTVSASRYLQKAYEKFGTWTAVAASYNMGQSGFSRRQREQLQENYYDLLLNEETSRYLFRILAFKVIFENPKAYGFSLDQTELYQNPPLSSIQVEENIKDLAQWTKDRGYTYKELKLYNPWLRQKKLSIPRGKSYLILLPEK</sequence>
<dbReference type="STRING" id="686796.SAMN04488104_101048"/>
<dbReference type="EMBL" id="FNAC01000010">
    <property type="protein sequence ID" value="SDC95063.1"/>
    <property type="molecule type" value="Genomic_DNA"/>
</dbReference>
<reference evidence="4" key="1">
    <citation type="submission" date="2016-10" db="EMBL/GenBank/DDBJ databases">
        <authorList>
            <person name="Varghese N."/>
            <person name="Submissions S."/>
        </authorList>
    </citation>
    <scope>NUCLEOTIDE SEQUENCE [LARGE SCALE GENOMIC DNA]</scope>
    <source>
        <strain evidence="4">DSM 23095</strain>
    </source>
</reference>
<dbReference type="PANTHER" id="PTHR37423">
    <property type="entry name" value="SOLUBLE LYTIC MUREIN TRANSGLYCOSYLASE-RELATED"/>
    <property type="match status" value="1"/>
</dbReference>
<gene>
    <name evidence="3" type="ORF">SAMN04488104_101048</name>
</gene>
<dbReference type="PANTHER" id="PTHR37423:SF2">
    <property type="entry name" value="MEMBRANE-BOUND LYTIC MUREIN TRANSGLYCOSYLASE C"/>
    <property type="match status" value="1"/>
</dbReference>
<evidence type="ECO:0000259" key="2">
    <source>
        <dbReference type="Pfam" id="PF01464"/>
    </source>
</evidence>
<dbReference type="Pfam" id="PF01464">
    <property type="entry name" value="SLT"/>
    <property type="match status" value="1"/>
</dbReference>
<protein>
    <submittedName>
        <fullName evidence="3">Transglycosylase SLT domain-containing protein</fullName>
    </submittedName>
</protein>